<keyword evidence="1" id="KW-1133">Transmembrane helix</keyword>
<keyword evidence="1" id="KW-0812">Transmembrane</keyword>
<dbReference type="AlphaFoldDB" id="A0AA88XQ46"/>
<keyword evidence="5" id="KW-1185">Reference proteome</keyword>
<dbReference type="SMART" id="SM00034">
    <property type="entry name" value="CLECT"/>
    <property type="match status" value="1"/>
</dbReference>
<proteinExistence type="predicted"/>
<feature type="transmembrane region" description="Helical" evidence="1">
    <location>
        <begin position="256"/>
        <end position="281"/>
    </location>
</feature>
<feature type="signal peptide" evidence="2">
    <location>
        <begin position="1"/>
        <end position="25"/>
    </location>
</feature>
<keyword evidence="2" id="KW-0732">Signal</keyword>
<evidence type="ECO:0000313" key="4">
    <source>
        <dbReference type="EMBL" id="KAK3085432.1"/>
    </source>
</evidence>
<evidence type="ECO:0000259" key="3">
    <source>
        <dbReference type="SMART" id="SM00034"/>
    </source>
</evidence>
<evidence type="ECO:0000256" key="1">
    <source>
        <dbReference type="SAM" id="Phobius"/>
    </source>
</evidence>
<dbReference type="EMBL" id="VSWD01000012">
    <property type="protein sequence ID" value="KAK3085432.1"/>
    <property type="molecule type" value="Genomic_DNA"/>
</dbReference>
<name>A0AA88XQ46_PINIB</name>
<dbReference type="InterPro" id="IPR016187">
    <property type="entry name" value="CTDL_fold"/>
</dbReference>
<dbReference type="InterPro" id="IPR016186">
    <property type="entry name" value="C-type_lectin-like/link_sf"/>
</dbReference>
<dbReference type="InterPro" id="IPR001304">
    <property type="entry name" value="C-type_lectin-like"/>
</dbReference>
<feature type="chain" id="PRO_5041681914" description="C-type lectin domain-containing protein" evidence="2">
    <location>
        <begin position="26"/>
        <end position="317"/>
    </location>
</feature>
<reference evidence="4" key="1">
    <citation type="submission" date="2019-08" db="EMBL/GenBank/DDBJ databases">
        <title>The improved chromosome-level genome for the pearl oyster Pinctada fucata martensii using PacBio sequencing and Hi-C.</title>
        <authorList>
            <person name="Zheng Z."/>
        </authorList>
    </citation>
    <scope>NUCLEOTIDE SEQUENCE</scope>
    <source>
        <strain evidence="4">ZZ-2019</strain>
        <tissue evidence="4">Adductor muscle</tissue>
    </source>
</reference>
<dbReference type="CDD" id="cd00037">
    <property type="entry name" value="CLECT"/>
    <property type="match status" value="1"/>
</dbReference>
<evidence type="ECO:0000313" key="5">
    <source>
        <dbReference type="Proteomes" id="UP001186944"/>
    </source>
</evidence>
<sequence>MSMENILGLCLIWNLFSLSLQCSHLEFNTEANGICYWIIQTKQNQTDGAEICKNTGGYLAVIPDDIALDAVVEMTKQDSNRYYTKELFIGYYIDDPTDTLIRISGQTALFSNFYDSGALASSWKCVSLFVGYYYQEKCENIHYALCSNISNSDQKTVASVSSTLQPSSSFYTSDSSQTSTTPLTSHQSAISVSSSCVCDSTCSATPTQTLYANMTDELNSKLEEITNALKVEKSTLTSSINKKISADDPRPSAQGIGYIGALILVFVVGGIIALDAPVLFAEIKTALRRLRTGMKHARNNRLHDQRYCSCLCCRNPD</sequence>
<accession>A0AA88XQ46</accession>
<keyword evidence="1" id="KW-0472">Membrane</keyword>
<feature type="domain" description="C-type lectin" evidence="3">
    <location>
        <begin position="22"/>
        <end position="147"/>
    </location>
</feature>
<comment type="caution">
    <text evidence="4">The sequence shown here is derived from an EMBL/GenBank/DDBJ whole genome shotgun (WGS) entry which is preliminary data.</text>
</comment>
<dbReference type="Proteomes" id="UP001186944">
    <property type="component" value="Unassembled WGS sequence"/>
</dbReference>
<protein>
    <recommendedName>
        <fullName evidence="3">C-type lectin domain-containing protein</fullName>
    </recommendedName>
</protein>
<organism evidence="4 5">
    <name type="scientific">Pinctada imbricata</name>
    <name type="common">Atlantic pearl-oyster</name>
    <name type="synonym">Pinctada martensii</name>
    <dbReference type="NCBI Taxonomy" id="66713"/>
    <lineage>
        <taxon>Eukaryota</taxon>
        <taxon>Metazoa</taxon>
        <taxon>Spiralia</taxon>
        <taxon>Lophotrochozoa</taxon>
        <taxon>Mollusca</taxon>
        <taxon>Bivalvia</taxon>
        <taxon>Autobranchia</taxon>
        <taxon>Pteriomorphia</taxon>
        <taxon>Pterioida</taxon>
        <taxon>Pterioidea</taxon>
        <taxon>Pteriidae</taxon>
        <taxon>Pinctada</taxon>
    </lineage>
</organism>
<dbReference type="Pfam" id="PF00059">
    <property type="entry name" value="Lectin_C"/>
    <property type="match status" value="1"/>
</dbReference>
<dbReference type="SUPFAM" id="SSF56436">
    <property type="entry name" value="C-type lectin-like"/>
    <property type="match status" value="1"/>
</dbReference>
<gene>
    <name evidence="4" type="ORF">FSP39_003226</name>
</gene>
<evidence type="ECO:0000256" key="2">
    <source>
        <dbReference type="SAM" id="SignalP"/>
    </source>
</evidence>
<dbReference type="Gene3D" id="3.10.100.10">
    <property type="entry name" value="Mannose-Binding Protein A, subunit A"/>
    <property type="match status" value="1"/>
</dbReference>